<dbReference type="InterPro" id="IPR036665">
    <property type="entry name" value="PTS_IIA_glucitol/sorbitol_sf"/>
</dbReference>
<comment type="caution">
    <text evidence="1">Lacks conserved residue(s) required for the propagation of feature annotation.</text>
</comment>
<organism evidence="2 3">
    <name type="scientific">Streptococcus parauberis</name>
    <dbReference type="NCBI Taxonomy" id="1348"/>
    <lineage>
        <taxon>Bacteria</taxon>
        <taxon>Bacillati</taxon>
        <taxon>Bacillota</taxon>
        <taxon>Bacilli</taxon>
        <taxon>Lactobacillales</taxon>
        <taxon>Streptococcaceae</taxon>
        <taxon>Streptococcus</taxon>
    </lineage>
</organism>
<dbReference type="GeneID" id="61421805"/>
<dbReference type="SUPFAM" id="SSF141530">
    <property type="entry name" value="PTSIIA/GutA-like"/>
    <property type="match status" value="1"/>
</dbReference>
<reference evidence="2 3" key="1">
    <citation type="submission" date="2016-06" db="EMBL/GenBank/DDBJ databases">
        <authorList>
            <person name="Haines A.N."/>
            <person name="Council K.R."/>
        </authorList>
    </citation>
    <scope>NUCLEOTIDE SEQUENCE [LARGE SCALE GENOMIC DNA]</scope>
    <source>
        <strain evidence="2 3">SP158-29</strain>
    </source>
</reference>
<evidence type="ECO:0000313" key="3">
    <source>
        <dbReference type="Proteomes" id="UP000217465"/>
    </source>
</evidence>
<dbReference type="GO" id="GO:0005737">
    <property type="term" value="C:cytoplasm"/>
    <property type="evidence" value="ECO:0007669"/>
    <property type="project" value="InterPro"/>
</dbReference>
<dbReference type="GO" id="GO:0009401">
    <property type="term" value="P:phosphoenolpyruvate-dependent sugar phosphotransferase system"/>
    <property type="evidence" value="ECO:0007669"/>
    <property type="project" value="InterPro"/>
</dbReference>
<proteinExistence type="predicted"/>
<dbReference type="PANTHER" id="PTHR40398">
    <property type="entry name" value="PTS SYSTEM GLUCITOL/SORBITOL-SPECIFIC EIIA COMPONENT"/>
    <property type="match status" value="1"/>
</dbReference>
<dbReference type="GO" id="GO:0016301">
    <property type="term" value="F:kinase activity"/>
    <property type="evidence" value="ECO:0007669"/>
    <property type="project" value="TreeGrafter"/>
</dbReference>
<protein>
    <submittedName>
        <fullName evidence="2">PTS system glucitol/sorbitol-specific transporter subunit IIA</fullName>
    </submittedName>
</protein>
<name>A0A854WAQ2_9STRE</name>
<accession>A0A854WAQ2</accession>
<dbReference type="Gene3D" id="2.40.33.40">
    <property type="entry name" value="Phosphotransferase system, glucitol/sorbitol-specific IIA component"/>
    <property type="match status" value="1"/>
</dbReference>
<dbReference type="EMBL" id="NSGR01000004">
    <property type="protein sequence ID" value="PCH13748.1"/>
    <property type="molecule type" value="Genomic_DNA"/>
</dbReference>
<dbReference type="Proteomes" id="UP000217465">
    <property type="component" value="Unassembled WGS sequence"/>
</dbReference>
<dbReference type="PANTHER" id="PTHR40398:SF1">
    <property type="entry name" value="PTS SYSTEM GLUCITOL_SORBITOL-SPECIFIC EIIA COMPONENT"/>
    <property type="match status" value="1"/>
</dbReference>
<evidence type="ECO:0000313" key="2">
    <source>
        <dbReference type="EMBL" id="PCH13748.1"/>
    </source>
</evidence>
<dbReference type="Pfam" id="PF03829">
    <property type="entry name" value="PTSIIA_gutA"/>
    <property type="match status" value="1"/>
</dbReference>
<dbReference type="RefSeq" id="WP_003103334.1">
    <property type="nucleotide sequence ID" value="NZ_LQRM01000003.1"/>
</dbReference>
<dbReference type="InterPro" id="IPR004716">
    <property type="entry name" value="PTS_IIA_glucitol/sorbitol-sp"/>
</dbReference>
<dbReference type="PROSITE" id="PS51097">
    <property type="entry name" value="PTS_EIIA_TYPE_5"/>
    <property type="match status" value="1"/>
</dbReference>
<dbReference type="GO" id="GO:0008982">
    <property type="term" value="F:protein-N(PI)-phosphohistidine-sugar phosphotransferase activity"/>
    <property type="evidence" value="ECO:0007669"/>
    <property type="project" value="InterPro"/>
</dbReference>
<dbReference type="AlphaFoldDB" id="A0A854WAQ2"/>
<sequence length="121" mass="13007">MVKVFETKVLEIGSEAQNMIENTNMLILFGEGAPADLSEFCFTINNKELTGTIIKNGKVIIGEEKYTITAVGNVVEKNLSSLGHITLSFDGSEEASLPGTLHVKGVNSPHLEIGSIIQIDC</sequence>
<comment type="caution">
    <text evidence="2">The sequence shown here is derived from an EMBL/GenBank/DDBJ whole genome shotgun (WGS) entry which is preliminary data.</text>
</comment>
<evidence type="ECO:0000256" key="1">
    <source>
        <dbReference type="PROSITE-ProRule" id="PRU00420"/>
    </source>
</evidence>
<gene>
    <name evidence="2" type="ORF">A9Y57_00382</name>
</gene>